<name>A0ABS8RGW1_DATST</name>
<dbReference type="PANTHER" id="PTHR35324:SF4">
    <property type="entry name" value="EXPRESSED PROTEIN"/>
    <property type="match status" value="1"/>
</dbReference>
<feature type="compositionally biased region" description="Polar residues" evidence="1">
    <location>
        <begin position="51"/>
        <end position="69"/>
    </location>
</feature>
<gene>
    <name evidence="2" type="ORF">HAX54_037284</name>
</gene>
<comment type="caution">
    <text evidence="2">The sequence shown here is derived from an EMBL/GenBank/DDBJ whole genome shotgun (WGS) entry which is preliminary data.</text>
</comment>
<keyword evidence="3" id="KW-1185">Reference proteome</keyword>
<feature type="compositionally biased region" description="Acidic residues" evidence="1">
    <location>
        <begin position="29"/>
        <end position="44"/>
    </location>
</feature>
<feature type="region of interest" description="Disordered" evidence="1">
    <location>
        <begin position="1"/>
        <end position="72"/>
    </location>
</feature>
<evidence type="ECO:0000256" key="1">
    <source>
        <dbReference type="SAM" id="MobiDB-lite"/>
    </source>
</evidence>
<reference evidence="2 3" key="1">
    <citation type="journal article" date="2021" name="BMC Genomics">
        <title>Datura genome reveals duplications of psychoactive alkaloid biosynthetic genes and high mutation rate following tissue culture.</title>
        <authorList>
            <person name="Rajewski A."/>
            <person name="Carter-House D."/>
            <person name="Stajich J."/>
            <person name="Litt A."/>
        </authorList>
    </citation>
    <scope>NUCLEOTIDE SEQUENCE [LARGE SCALE GENOMIC DNA]</scope>
    <source>
        <strain evidence="2">AR-01</strain>
    </source>
</reference>
<evidence type="ECO:0000313" key="3">
    <source>
        <dbReference type="Proteomes" id="UP000823775"/>
    </source>
</evidence>
<dbReference type="EMBL" id="JACEIK010000005">
    <property type="protein sequence ID" value="MCD7446078.1"/>
    <property type="molecule type" value="Genomic_DNA"/>
</dbReference>
<proteinExistence type="predicted"/>
<dbReference type="Proteomes" id="UP000823775">
    <property type="component" value="Unassembled WGS sequence"/>
</dbReference>
<accession>A0ABS8RGW1</accession>
<protein>
    <submittedName>
        <fullName evidence="2">Uncharacterized protein</fullName>
    </submittedName>
</protein>
<dbReference type="PANTHER" id="PTHR35324">
    <property type="entry name" value="BNAA08G03750D PROTEIN"/>
    <property type="match status" value="1"/>
</dbReference>
<organism evidence="2 3">
    <name type="scientific">Datura stramonium</name>
    <name type="common">Jimsonweed</name>
    <name type="synonym">Common thornapple</name>
    <dbReference type="NCBI Taxonomy" id="4076"/>
    <lineage>
        <taxon>Eukaryota</taxon>
        <taxon>Viridiplantae</taxon>
        <taxon>Streptophyta</taxon>
        <taxon>Embryophyta</taxon>
        <taxon>Tracheophyta</taxon>
        <taxon>Spermatophyta</taxon>
        <taxon>Magnoliopsida</taxon>
        <taxon>eudicotyledons</taxon>
        <taxon>Gunneridae</taxon>
        <taxon>Pentapetalae</taxon>
        <taxon>asterids</taxon>
        <taxon>lamiids</taxon>
        <taxon>Solanales</taxon>
        <taxon>Solanaceae</taxon>
        <taxon>Solanoideae</taxon>
        <taxon>Datureae</taxon>
        <taxon>Datura</taxon>
    </lineage>
</organism>
<sequence>MASNSMVPKKHFSQRDKKFSTISSHGHDIEDDFQVEIQEEDQEEDNKSSRSDQVISSQIYLKSTNSTGPMNKDVALRRIRHRKQVNKIKAATQSFLGFPFRISSNNIDTNNKILSDSHMIRWVDDAFAAP</sequence>
<evidence type="ECO:0000313" key="2">
    <source>
        <dbReference type="EMBL" id="MCD7446078.1"/>
    </source>
</evidence>